<reference evidence="2" key="1">
    <citation type="submission" date="2021-06" db="EMBL/GenBank/DDBJ databases">
        <title>Comparative genomics, transcriptomics and evolutionary studies reveal genomic signatures of adaptation to plant cell wall in hemibiotrophic fungi.</title>
        <authorList>
            <consortium name="DOE Joint Genome Institute"/>
            <person name="Baroncelli R."/>
            <person name="Diaz J.F."/>
            <person name="Benocci T."/>
            <person name="Peng M."/>
            <person name="Battaglia E."/>
            <person name="Haridas S."/>
            <person name="Andreopoulos W."/>
            <person name="Labutti K."/>
            <person name="Pangilinan J."/>
            <person name="Floch G.L."/>
            <person name="Makela M.R."/>
            <person name="Henrissat B."/>
            <person name="Grigoriev I.V."/>
            <person name="Crouch J.A."/>
            <person name="De Vries R.P."/>
            <person name="Sukno S.A."/>
            <person name="Thon M.R."/>
        </authorList>
    </citation>
    <scope>NUCLEOTIDE SEQUENCE</scope>
    <source>
        <strain evidence="2">CBS 125086</strain>
    </source>
</reference>
<evidence type="ECO:0000313" key="2">
    <source>
        <dbReference type="EMBL" id="KAK1593307.1"/>
    </source>
</evidence>
<name>A0AAD8Q0W4_9PEZI</name>
<feature type="region of interest" description="Disordered" evidence="1">
    <location>
        <begin position="142"/>
        <end position="164"/>
    </location>
</feature>
<keyword evidence="3" id="KW-1185">Reference proteome</keyword>
<dbReference type="GeneID" id="85435571"/>
<evidence type="ECO:0000256" key="1">
    <source>
        <dbReference type="SAM" id="MobiDB-lite"/>
    </source>
</evidence>
<evidence type="ECO:0000313" key="3">
    <source>
        <dbReference type="Proteomes" id="UP001230504"/>
    </source>
</evidence>
<dbReference type="RefSeq" id="XP_060414618.1">
    <property type="nucleotide sequence ID" value="XM_060551331.1"/>
</dbReference>
<organism evidence="2 3">
    <name type="scientific">Colletotrichum navitas</name>
    <dbReference type="NCBI Taxonomy" id="681940"/>
    <lineage>
        <taxon>Eukaryota</taxon>
        <taxon>Fungi</taxon>
        <taxon>Dikarya</taxon>
        <taxon>Ascomycota</taxon>
        <taxon>Pezizomycotina</taxon>
        <taxon>Sordariomycetes</taxon>
        <taxon>Hypocreomycetidae</taxon>
        <taxon>Glomerellales</taxon>
        <taxon>Glomerellaceae</taxon>
        <taxon>Colletotrichum</taxon>
        <taxon>Colletotrichum graminicola species complex</taxon>
    </lineage>
</organism>
<protein>
    <submittedName>
        <fullName evidence="2">Uncharacterized protein</fullName>
    </submittedName>
</protein>
<gene>
    <name evidence="2" type="ORF">LY79DRAFT_183877</name>
</gene>
<sequence length="164" mass="17763">MNLHSSRAEGPSKTPALDTKTLRASREKPRRANRRICGIGRISDTGIVQVCHANPLHEVAWSCMKDNPQEKEGQTLDDETAATYIRTTATHDAKKRRYGGSYLPPTATPPVAARDFSGFNDMPSMLASTNGTASVASLVKPVCSETRETRAKSKPSVPIALTRA</sequence>
<dbReference type="EMBL" id="JAHLJV010000026">
    <property type="protein sequence ID" value="KAK1593307.1"/>
    <property type="molecule type" value="Genomic_DNA"/>
</dbReference>
<comment type="caution">
    <text evidence="2">The sequence shown here is derived from an EMBL/GenBank/DDBJ whole genome shotgun (WGS) entry which is preliminary data.</text>
</comment>
<accession>A0AAD8Q0W4</accession>
<dbReference type="AlphaFoldDB" id="A0AAD8Q0W4"/>
<feature type="region of interest" description="Disordered" evidence="1">
    <location>
        <begin position="1"/>
        <end position="31"/>
    </location>
</feature>
<proteinExistence type="predicted"/>
<dbReference type="Proteomes" id="UP001230504">
    <property type="component" value="Unassembled WGS sequence"/>
</dbReference>